<organism evidence="1 2">
    <name type="scientific">Eretmocerus hayati</name>
    <dbReference type="NCBI Taxonomy" id="131215"/>
    <lineage>
        <taxon>Eukaryota</taxon>
        <taxon>Metazoa</taxon>
        <taxon>Ecdysozoa</taxon>
        <taxon>Arthropoda</taxon>
        <taxon>Hexapoda</taxon>
        <taxon>Insecta</taxon>
        <taxon>Pterygota</taxon>
        <taxon>Neoptera</taxon>
        <taxon>Endopterygota</taxon>
        <taxon>Hymenoptera</taxon>
        <taxon>Apocrita</taxon>
        <taxon>Proctotrupomorpha</taxon>
        <taxon>Chalcidoidea</taxon>
        <taxon>Aphelinidae</taxon>
        <taxon>Aphelininae</taxon>
        <taxon>Eretmocerus</taxon>
    </lineage>
</organism>
<gene>
    <name evidence="1" type="ORF">QAD02_019757</name>
</gene>
<keyword evidence="2" id="KW-1185">Reference proteome</keyword>
<dbReference type="EMBL" id="CM056741">
    <property type="protein sequence ID" value="KAJ8683965.1"/>
    <property type="molecule type" value="Genomic_DNA"/>
</dbReference>
<name>A0ACC2PK52_9HYME</name>
<protein>
    <submittedName>
        <fullName evidence="1">Uncharacterized protein</fullName>
    </submittedName>
</protein>
<evidence type="ECO:0000313" key="1">
    <source>
        <dbReference type="EMBL" id="KAJ8683965.1"/>
    </source>
</evidence>
<accession>A0ACC2PK52</accession>
<proteinExistence type="predicted"/>
<comment type="caution">
    <text evidence="1">The sequence shown here is derived from an EMBL/GenBank/DDBJ whole genome shotgun (WGS) entry which is preliminary data.</text>
</comment>
<evidence type="ECO:0000313" key="2">
    <source>
        <dbReference type="Proteomes" id="UP001239111"/>
    </source>
</evidence>
<dbReference type="Proteomes" id="UP001239111">
    <property type="component" value="Chromosome 1"/>
</dbReference>
<sequence>MFSRTFLSVGSRIYAKSNLTAQKVTCHRLLHYACKNVDKHRHWSHAYLLSVNTRIPCTTFFRYKSVSTSKPENTSAPDASKSDSPQSIDSEALDLNLQIPEPPEPSTVTEVIETIIQEPTLQSLGLGSNWPPGLIQKWLQLLHVSLDIPWWGTIAITTLCVRILILPIVIKMQGYTARMHNVQPQFQFLQLQLSDARKSGDQIEAARVSHEIHNFMKEKNISPLSNILLPLIQAPIFISFYYALRSMVRAPVDSMKEGGMLWFTDLTVPDPYYLLPVITCATLFLTIKTGADFVRTDSMGPIMRNVITVAPLIMFPFIMNFEAGILCYWATANFISLGQVYVFTIPKVRTYLNIPELIRHDKNKLPMAKKNFVDGFNDAVTNFKVAREIKSRAMYDETVFERSGRGPVPKTFKYDPTKRRDDPSPILAKKK</sequence>
<reference evidence="1" key="1">
    <citation type="submission" date="2023-04" db="EMBL/GenBank/DDBJ databases">
        <title>A chromosome-level genome assembly of the parasitoid wasp Eretmocerus hayati.</title>
        <authorList>
            <person name="Zhong Y."/>
            <person name="Liu S."/>
            <person name="Liu Y."/>
        </authorList>
    </citation>
    <scope>NUCLEOTIDE SEQUENCE</scope>
    <source>
        <strain evidence="1">ZJU_SS_LIU_2023</strain>
    </source>
</reference>